<organism evidence="1">
    <name type="scientific">uncultured Thiotrichaceae bacterium</name>
    <dbReference type="NCBI Taxonomy" id="298394"/>
    <lineage>
        <taxon>Bacteria</taxon>
        <taxon>Pseudomonadati</taxon>
        <taxon>Pseudomonadota</taxon>
        <taxon>Gammaproteobacteria</taxon>
        <taxon>Thiotrichales</taxon>
        <taxon>Thiotrichaceae</taxon>
        <taxon>environmental samples</taxon>
    </lineage>
</organism>
<dbReference type="Gene3D" id="1.10.30.50">
    <property type="match status" value="1"/>
</dbReference>
<protein>
    <submittedName>
        <fullName evidence="1">TIGR02646 family protein</fullName>
    </submittedName>
</protein>
<evidence type="ECO:0000313" key="1">
    <source>
        <dbReference type="EMBL" id="CAA6805702.1"/>
    </source>
</evidence>
<reference evidence="1" key="1">
    <citation type="submission" date="2020-01" db="EMBL/GenBank/DDBJ databases">
        <authorList>
            <person name="Meier V. D."/>
            <person name="Meier V D."/>
        </authorList>
    </citation>
    <scope>NUCLEOTIDE SEQUENCE</scope>
    <source>
        <strain evidence="1">HLG_WM_MAG_09</strain>
    </source>
</reference>
<accession>A0A6S6S7G2</accession>
<sequence>MKKVLKCAEPTVLLTYRQNNPTNIWRQFRRNKARYDEVKGDLIRDQGGLCAYCEIDLKQAPQASDKDDFRVEHFHPKSDQTTGYNWHLDWNNLLGCCHGGSERNVIDAASSAPNRAGRFGCGDHSCDVPKGNNNWDHIILNPLTLPASPLIFVFQRSNGSVSIHPQNCLEAGVSQQQALQTIDNLRLDSPRLQRLRGEVLDQINQNLQSKIQNGMTPDEARRDIARRMLRKNSVGRWPAFFSAIRSYLGQAAEDHLGTIDYRG</sequence>
<dbReference type="EMBL" id="CACVAT010000085">
    <property type="protein sequence ID" value="CAA6805702.1"/>
    <property type="molecule type" value="Genomic_DNA"/>
</dbReference>
<gene>
    <name evidence="1" type="ORF">HELGO_WM75893</name>
</gene>
<name>A0A6S6S7G2_9GAMM</name>
<dbReference type="NCBIfam" id="TIGR02646">
    <property type="entry name" value="retron system putative HNH endonuclease"/>
    <property type="match status" value="1"/>
</dbReference>
<dbReference type="InterPro" id="IPR013467">
    <property type="entry name" value="HNH78-like"/>
</dbReference>
<proteinExistence type="predicted"/>
<dbReference type="AlphaFoldDB" id="A0A6S6S7G2"/>